<reference evidence="2" key="1">
    <citation type="submission" date="2007-07" db="EMBL/GenBank/DDBJ databases">
        <title>PCAP assembly of the Caenorhabditis remanei genome.</title>
        <authorList>
            <consortium name="The Caenorhabditis remanei Sequencing Consortium"/>
            <person name="Wilson R.K."/>
        </authorList>
    </citation>
    <scope>NUCLEOTIDE SEQUENCE [LARGE SCALE GENOMIC DNA]</scope>
    <source>
        <strain evidence="2">PB4641</strain>
    </source>
</reference>
<dbReference type="EMBL" id="DS268411">
    <property type="protein sequence ID" value="EFP03246.1"/>
    <property type="molecule type" value="Genomic_DNA"/>
</dbReference>
<evidence type="ECO:0000313" key="3">
    <source>
        <dbReference type="Proteomes" id="UP000008281"/>
    </source>
</evidence>
<feature type="region of interest" description="Disordered" evidence="1">
    <location>
        <begin position="1"/>
        <end position="130"/>
    </location>
</feature>
<feature type="compositionally biased region" description="Low complexity" evidence="1">
    <location>
        <begin position="36"/>
        <end position="47"/>
    </location>
</feature>
<dbReference type="HOGENOM" id="CLU_059626_0_0_1"/>
<dbReference type="OMA" id="WAGMTVK"/>
<feature type="compositionally biased region" description="Basic and acidic residues" evidence="1">
    <location>
        <begin position="97"/>
        <end position="118"/>
    </location>
</feature>
<dbReference type="STRING" id="31234.E3LMR0"/>
<evidence type="ECO:0000256" key="1">
    <source>
        <dbReference type="SAM" id="MobiDB-lite"/>
    </source>
</evidence>
<name>E3LMR0_CAERE</name>
<dbReference type="InParanoid" id="E3LMR0"/>
<dbReference type="FunCoup" id="E3LMR0">
    <property type="interactions" value="1763"/>
</dbReference>
<dbReference type="Proteomes" id="UP000008281">
    <property type="component" value="Unassembled WGS sequence"/>
</dbReference>
<dbReference type="PANTHER" id="PTHR38631">
    <property type="match status" value="1"/>
</dbReference>
<dbReference type="OrthoDB" id="5868784at2759"/>
<gene>
    <name evidence="2" type="ORF">CRE_28178</name>
</gene>
<feature type="compositionally biased region" description="Basic and acidic residues" evidence="1">
    <location>
        <begin position="20"/>
        <end position="32"/>
    </location>
</feature>
<protein>
    <submittedName>
        <fullName evidence="2">Uncharacterized protein</fullName>
    </submittedName>
</protein>
<feature type="compositionally biased region" description="Basic residues" evidence="1">
    <location>
        <begin position="1"/>
        <end position="19"/>
    </location>
</feature>
<feature type="compositionally biased region" description="Polar residues" evidence="1">
    <location>
        <begin position="48"/>
        <end position="57"/>
    </location>
</feature>
<accession>E3LMR0</accession>
<evidence type="ECO:0000313" key="2">
    <source>
        <dbReference type="EMBL" id="EFP03246.1"/>
    </source>
</evidence>
<organism evidence="3">
    <name type="scientific">Caenorhabditis remanei</name>
    <name type="common">Caenorhabditis vulgaris</name>
    <dbReference type="NCBI Taxonomy" id="31234"/>
    <lineage>
        <taxon>Eukaryota</taxon>
        <taxon>Metazoa</taxon>
        <taxon>Ecdysozoa</taxon>
        <taxon>Nematoda</taxon>
        <taxon>Chromadorea</taxon>
        <taxon>Rhabditida</taxon>
        <taxon>Rhabditina</taxon>
        <taxon>Rhabditomorpha</taxon>
        <taxon>Rhabditoidea</taxon>
        <taxon>Rhabditidae</taxon>
        <taxon>Peloderinae</taxon>
        <taxon>Caenorhabditis</taxon>
    </lineage>
</organism>
<proteinExistence type="predicted"/>
<dbReference type="PANTHER" id="PTHR38631:SF1">
    <property type="entry name" value="DUF2780 DOMAIN-CONTAINING PROTEIN-RELATED"/>
    <property type="match status" value="1"/>
</dbReference>
<sequence length="362" mass="40820">MGRSKSKSNSRSISKWKKFFRGEKTSESRDDCVEQTTMNTTMSIPTTKSNDSITGGMNISRSKSITKRKSYNTREEVTRTIDEKGNDQHIAPSSKNQGEEKKKDKKEKDGVKSEEVPVKTKKKESKDEEQEASVFEVIQIILSLRMTFIQEVQGPAAPAQTGTHGIKNKMRWKIDVEGADVNGDQKMSEIMEKMSRLRRKSKMKKCKVLRANEKGVNDDDEEPNENSIIDSARVLQLVKLESLISKELLETDQEILRGYCRSGDQEDKAEGLIEKIVIGVLNAVVQKNEFIRQVSVPGQLRLFAVDEKKAKYAMMALLMARKDLLYVSWSKPNRDVENALDATWAGMTVKKVPGAAVQSPIL</sequence>
<keyword evidence="3" id="KW-1185">Reference proteome</keyword>
<feature type="compositionally biased region" description="Basic and acidic residues" evidence="1">
    <location>
        <begin position="72"/>
        <end position="87"/>
    </location>
</feature>
<dbReference type="AlphaFoldDB" id="E3LMR0"/>
<dbReference type="eggNOG" id="ENOG502R20G">
    <property type="taxonomic scope" value="Eukaryota"/>
</dbReference>